<protein>
    <submittedName>
        <fullName evidence="2">Unnamed protein product</fullName>
    </submittedName>
</protein>
<sequence length="121" mass="12895">MLNREKDPPVPYEATNQRWAESQTPPLLGSQNTGSFPLGSALPLVAPLKGCGAVMVTAQVVKVLDLVDTDDPVLAGKRFFEGGKLWPFSGQSRASDAVHGLTLLEESVIVVVGHFVPAGYH</sequence>
<evidence type="ECO:0000313" key="2">
    <source>
        <dbReference type="EMBL" id="GMG23542.1"/>
    </source>
</evidence>
<proteinExistence type="predicted"/>
<dbReference type="Proteomes" id="UP001165205">
    <property type="component" value="Unassembled WGS sequence"/>
</dbReference>
<name>A0AAN4YCS0_ASPOZ</name>
<evidence type="ECO:0000256" key="1">
    <source>
        <dbReference type="SAM" id="MobiDB-lite"/>
    </source>
</evidence>
<feature type="compositionally biased region" description="Polar residues" evidence="1">
    <location>
        <begin position="14"/>
        <end position="32"/>
    </location>
</feature>
<dbReference type="AlphaFoldDB" id="A0AAN4YCS0"/>
<reference evidence="2" key="1">
    <citation type="submission" date="2023-04" db="EMBL/GenBank/DDBJ databases">
        <title>Aspergillus oryzae NBRC 4228.</title>
        <authorList>
            <person name="Ichikawa N."/>
            <person name="Sato H."/>
            <person name="Tonouchi N."/>
        </authorList>
    </citation>
    <scope>NUCLEOTIDE SEQUENCE</scope>
    <source>
        <strain evidence="2">NBRC 4228</strain>
    </source>
</reference>
<evidence type="ECO:0000313" key="3">
    <source>
        <dbReference type="Proteomes" id="UP001165205"/>
    </source>
</evidence>
<comment type="caution">
    <text evidence="2">The sequence shown here is derived from an EMBL/GenBank/DDBJ whole genome shotgun (WGS) entry which is preliminary data.</text>
</comment>
<feature type="region of interest" description="Disordered" evidence="1">
    <location>
        <begin position="1"/>
        <end position="32"/>
    </location>
</feature>
<gene>
    <name evidence="2" type="ORF">Aory04_000096100</name>
</gene>
<accession>A0AAN4YCS0</accession>
<organism evidence="2 3">
    <name type="scientific">Aspergillus oryzae</name>
    <name type="common">Yellow koji mold</name>
    <dbReference type="NCBI Taxonomy" id="5062"/>
    <lineage>
        <taxon>Eukaryota</taxon>
        <taxon>Fungi</taxon>
        <taxon>Dikarya</taxon>
        <taxon>Ascomycota</taxon>
        <taxon>Pezizomycotina</taxon>
        <taxon>Eurotiomycetes</taxon>
        <taxon>Eurotiomycetidae</taxon>
        <taxon>Eurotiales</taxon>
        <taxon>Aspergillaceae</taxon>
        <taxon>Aspergillus</taxon>
        <taxon>Aspergillus subgen. Circumdati</taxon>
    </lineage>
</organism>
<dbReference type="EMBL" id="BSYA01000005">
    <property type="protein sequence ID" value="GMG23542.1"/>
    <property type="molecule type" value="Genomic_DNA"/>
</dbReference>